<dbReference type="PANTHER" id="PTHR42681">
    <property type="entry name" value="MALONYL-COA-ACYL CARRIER PROTEIN TRANSACYLASE, MITOCHONDRIAL"/>
    <property type="match status" value="1"/>
</dbReference>
<comment type="catalytic activity">
    <reaction evidence="3 4">
        <text>holo-[ACP] + malonyl-CoA = malonyl-[ACP] + CoA</text>
        <dbReference type="Rhea" id="RHEA:41792"/>
        <dbReference type="Rhea" id="RHEA-COMP:9623"/>
        <dbReference type="Rhea" id="RHEA-COMP:9685"/>
        <dbReference type="ChEBI" id="CHEBI:57287"/>
        <dbReference type="ChEBI" id="CHEBI:57384"/>
        <dbReference type="ChEBI" id="CHEBI:64479"/>
        <dbReference type="ChEBI" id="CHEBI:78449"/>
        <dbReference type="EC" id="2.3.1.39"/>
    </reaction>
</comment>
<evidence type="ECO:0000256" key="4">
    <source>
        <dbReference type="PIRNR" id="PIRNR000446"/>
    </source>
</evidence>
<comment type="caution">
    <text evidence="7">The sequence shown here is derived from an EMBL/GenBank/DDBJ whole genome shotgun (WGS) entry which is preliminary data.</text>
</comment>
<feature type="active site" evidence="5">
    <location>
        <position position="92"/>
    </location>
</feature>
<evidence type="ECO:0000256" key="1">
    <source>
        <dbReference type="ARBA" id="ARBA00022679"/>
    </source>
</evidence>
<dbReference type="Gene3D" id="3.30.70.250">
    <property type="entry name" value="Malonyl-CoA ACP transacylase, ACP-binding"/>
    <property type="match status" value="1"/>
</dbReference>
<dbReference type="RefSeq" id="WP_022795424.1">
    <property type="nucleotide sequence ID" value="NZ_JBQDSL010000003.1"/>
</dbReference>
<comment type="similarity">
    <text evidence="4">Belongs to the fabD family.</text>
</comment>
<organism evidence="7 8">
    <name type="scientific">Bavariicoccus seileri</name>
    <dbReference type="NCBI Taxonomy" id="549685"/>
    <lineage>
        <taxon>Bacteria</taxon>
        <taxon>Bacillati</taxon>
        <taxon>Bacillota</taxon>
        <taxon>Bacilli</taxon>
        <taxon>Lactobacillales</taxon>
        <taxon>Enterococcaceae</taxon>
        <taxon>Bavariicoccus</taxon>
    </lineage>
</organism>
<dbReference type="GO" id="GO:0005829">
    <property type="term" value="C:cytosol"/>
    <property type="evidence" value="ECO:0007669"/>
    <property type="project" value="TreeGrafter"/>
</dbReference>
<dbReference type="InterPro" id="IPR016035">
    <property type="entry name" value="Acyl_Trfase/lysoPLipase"/>
</dbReference>
<evidence type="ECO:0000313" key="8">
    <source>
        <dbReference type="Proteomes" id="UP000262195"/>
    </source>
</evidence>
<dbReference type="GO" id="GO:0006633">
    <property type="term" value="P:fatty acid biosynthetic process"/>
    <property type="evidence" value="ECO:0007669"/>
    <property type="project" value="TreeGrafter"/>
</dbReference>
<dbReference type="EC" id="2.3.1.39" evidence="4"/>
<protein>
    <recommendedName>
        <fullName evidence="4">Malonyl CoA-acyl carrier protein transacylase</fullName>
        <ecNumber evidence="4">2.3.1.39</ecNumber>
    </recommendedName>
</protein>
<dbReference type="PANTHER" id="PTHR42681:SF1">
    <property type="entry name" value="MALONYL-COA-ACYL CARRIER PROTEIN TRANSACYLASE, MITOCHONDRIAL"/>
    <property type="match status" value="1"/>
</dbReference>
<gene>
    <name evidence="7" type="ORF">DIW15_02640</name>
</gene>
<dbReference type="EMBL" id="DQHO01000016">
    <property type="protein sequence ID" value="HCS93592.1"/>
    <property type="molecule type" value="Genomic_DNA"/>
</dbReference>
<feature type="domain" description="Malonyl-CoA:ACP transacylase (MAT)" evidence="6">
    <location>
        <begin position="6"/>
        <end position="309"/>
    </location>
</feature>
<accession>A0A3D4S542</accession>
<dbReference type="SMART" id="SM00827">
    <property type="entry name" value="PKS_AT"/>
    <property type="match status" value="1"/>
</dbReference>
<keyword evidence="1 4" id="KW-0808">Transferase</keyword>
<reference evidence="7 8" key="1">
    <citation type="journal article" date="2018" name="Nat. Biotechnol.">
        <title>A standardized bacterial taxonomy based on genome phylogeny substantially revises the tree of life.</title>
        <authorList>
            <person name="Parks D.H."/>
            <person name="Chuvochina M."/>
            <person name="Waite D.W."/>
            <person name="Rinke C."/>
            <person name="Skarshewski A."/>
            <person name="Chaumeil P.A."/>
            <person name="Hugenholtz P."/>
        </authorList>
    </citation>
    <scope>NUCLEOTIDE SEQUENCE [LARGE SCALE GENOMIC DNA]</scope>
    <source>
        <strain evidence="7">UBA11306</strain>
    </source>
</reference>
<name>A0A3D4S542_9ENTE</name>
<dbReference type="SUPFAM" id="SSF55048">
    <property type="entry name" value="Probable ACP-binding domain of malonyl-CoA ACP transacylase"/>
    <property type="match status" value="1"/>
</dbReference>
<dbReference type="Proteomes" id="UP000262195">
    <property type="component" value="Unassembled WGS sequence"/>
</dbReference>
<dbReference type="InterPro" id="IPR016036">
    <property type="entry name" value="Malonyl_transacylase_ACP-bd"/>
</dbReference>
<keyword evidence="2 4" id="KW-0012">Acyltransferase</keyword>
<dbReference type="Gene3D" id="3.40.366.10">
    <property type="entry name" value="Malonyl-Coenzyme A Acyl Carrier Protein, domain 2"/>
    <property type="match status" value="1"/>
</dbReference>
<evidence type="ECO:0000259" key="6">
    <source>
        <dbReference type="SMART" id="SM00827"/>
    </source>
</evidence>
<proteinExistence type="inferred from homology"/>
<dbReference type="Pfam" id="PF00698">
    <property type="entry name" value="Acyl_transf_1"/>
    <property type="match status" value="1"/>
</dbReference>
<evidence type="ECO:0000256" key="2">
    <source>
        <dbReference type="ARBA" id="ARBA00023315"/>
    </source>
</evidence>
<dbReference type="InterPro" id="IPR014043">
    <property type="entry name" value="Acyl_transferase_dom"/>
</dbReference>
<dbReference type="InterPro" id="IPR050858">
    <property type="entry name" value="Mal-CoA-ACP_Trans/PKS_FabD"/>
</dbReference>
<evidence type="ECO:0000256" key="3">
    <source>
        <dbReference type="ARBA" id="ARBA00048462"/>
    </source>
</evidence>
<dbReference type="InterPro" id="IPR024925">
    <property type="entry name" value="Malonyl_CoA-ACP_transAc"/>
</dbReference>
<sequence length="316" mass="34655">MKTAVIFTGQGSQYVGMGQDFIDTYPEVRHFLTEMSQKTALDLIDIFLKNKEAQAQTKCVQPAIVALELAISKVVMPLLKNNNHVHVFAGHSLGEYTALAASGLVSPESLLDFVVKRGQAMAQATSHSDGMMLAVIKVPQEKCDELLEEFKGRVWAANLNSPFQTIYAGHKEAILAFGKALKAAGYKKVMPLAVEGAFHTPLMASAQSLLGPAINRLVREIKENWSHWQNTADVIYSNVSGKPLTLEACRTEFSDHLVKPVEWQKTVENFVADGVTRVIEIGPKAVLSKLVKATTDQVEVISITAVKDLEQLKTTH</sequence>
<dbReference type="STRING" id="1121105.GCA_000421665_00126"/>
<evidence type="ECO:0000256" key="5">
    <source>
        <dbReference type="PIRSR" id="PIRSR000446-1"/>
    </source>
</evidence>
<dbReference type="InterPro" id="IPR001227">
    <property type="entry name" value="Ac_transferase_dom_sf"/>
</dbReference>
<dbReference type="GO" id="GO:0004314">
    <property type="term" value="F:[acyl-carrier-protein] S-malonyltransferase activity"/>
    <property type="evidence" value="ECO:0007669"/>
    <property type="project" value="UniProtKB-EC"/>
</dbReference>
<evidence type="ECO:0000313" key="7">
    <source>
        <dbReference type="EMBL" id="HCS93592.1"/>
    </source>
</evidence>
<dbReference type="AlphaFoldDB" id="A0A3D4S542"/>
<feature type="active site" evidence="5">
    <location>
        <position position="199"/>
    </location>
</feature>
<dbReference type="SUPFAM" id="SSF52151">
    <property type="entry name" value="FabD/lysophospholipase-like"/>
    <property type="match status" value="1"/>
</dbReference>
<dbReference type="PIRSF" id="PIRSF000446">
    <property type="entry name" value="Mct"/>
    <property type="match status" value="1"/>
</dbReference>